<dbReference type="AlphaFoldDB" id="A0A521E3Z8"/>
<accession>A0A521E3Z8</accession>
<protein>
    <submittedName>
        <fullName evidence="1">Uncharacterized protein</fullName>
    </submittedName>
</protein>
<evidence type="ECO:0000313" key="1">
    <source>
        <dbReference type="EMBL" id="SMO78657.1"/>
    </source>
</evidence>
<proteinExistence type="predicted"/>
<dbReference type="EMBL" id="FXTP01000010">
    <property type="protein sequence ID" value="SMO78657.1"/>
    <property type="molecule type" value="Genomic_DNA"/>
</dbReference>
<dbReference type="Proteomes" id="UP000317557">
    <property type="component" value="Unassembled WGS sequence"/>
</dbReference>
<reference evidence="1 2" key="1">
    <citation type="submission" date="2017-05" db="EMBL/GenBank/DDBJ databases">
        <authorList>
            <person name="Varghese N."/>
            <person name="Submissions S."/>
        </authorList>
    </citation>
    <scope>NUCLEOTIDE SEQUENCE [LARGE SCALE GENOMIC DNA]</scope>
    <source>
        <strain evidence="1 2">DSM 21985</strain>
    </source>
</reference>
<sequence>MFILTVAFFSFQTTSSEVNAESAIQQQSSCTIKMGSFKFLGCWGNTDQFCKSKGDCDDDLRAIKNEIRIRFNLWHCIADIFLE</sequence>
<keyword evidence="2" id="KW-1185">Reference proteome</keyword>
<evidence type="ECO:0000313" key="2">
    <source>
        <dbReference type="Proteomes" id="UP000317557"/>
    </source>
</evidence>
<name>A0A521E3Z8_9BACT</name>
<gene>
    <name evidence="1" type="ORF">SAMN06265219_110135</name>
</gene>
<organism evidence="1 2">
    <name type="scientific">Gracilimonas mengyeensis</name>
    <dbReference type="NCBI Taxonomy" id="1302730"/>
    <lineage>
        <taxon>Bacteria</taxon>
        <taxon>Pseudomonadati</taxon>
        <taxon>Balneolota</taxon>
        <taxon>Balneolia</taxon>
        <taxon>Balneolales</taxon>
        <taxon>Balneolaceae</taxon>
        <taxon>Gracilimonas</taxon>
    </lineage>
</organism>